<keyword evidence="2" id="KW-1003">Cell membrane</keyword>
<dbReference type="InterPro" id="IPR043428">
    <property type="entry name" value="LivM-like"/>
</dbReference>
<comment type="caution">
    <text evidence="7">The sequence shown here is derived from an EMBL/GenBank/DDBJ whole genome shotgun (WGS) entry which is preliminary data.</text>
</comment>
<comment type="subcellular location">
    <subcellularLocation>
        <location evidence="1">Cell membrane</location>
        <topology evidence="1">Multi-pass membrane protein</topology>
    </subcellularLocation>
</comment>
<name>A0A4Y9P7E7_9BRAD</name>
<evidence type="ECO:0000313" key="7">
    <source>
        <dbReference type="EMBL" id="TFV74593.1"/>
    </source>
</evidence>
<accession>A0A4Y9P7E7</accession>
<evidence type="ECO:0000313" key="8">
    <source>
        <dbReference type="Proteomes" id="UP000297700"/>
    </source>
</evidence>
<dbReference type="EMBL" id="SPQS01000009">
    <property type="protein sequence ID" value="TFV74593.1"/>
    <property type="molecule type" value="Genomic_DNA"/>
</dbReference>
<organism evidence="7 8">
    <name type="scientific">Bradyrhizobium frederickii</name>
    <dbReference type="NCBI Taxonomy" id="2560054"/>
    <lineage>
        <taxon>Bacteria</taxon>
        <taxon>Pseudomonadati</taxon>
        <taxon>Pseudomonadota</taxon>
        <taxon>Alphaproteobacteria</taxon>
        <taxon>Hyphomicrobiales</taxon>
        <taxon>Nitrobacteraceae</taxon>
        <taxon>Bradyrhizobium</taxon>
    </lineage>
</organism>
<dbReference type="InterPro" id="IPR001851">
    <property type="entry name" value="ABC_transp_permease"/>
</dbReference>
<feature type="transmembrane region" description="Helical" evidence="6">
    <location>
        <begin position="83"/>
        <end position="104"/>
    </location>
</feature>
<keyword evidence="4 6" id="KW-1133">Transmembrane helix</keyword>
<proteinExistence type="predicted"/>
<keyword evidence="3 6" id="KW-0812">Transmembrane</keyword>
<dbReference type="CDD" id="cd06581">
    <property type="entry name" value="TM_PBP1_LivM_like"/>
    <property type="match status" value="1"/>
</dbReference>
<feature type="transmembrane region" description="Helical" evidence="6">
    <location>
        <begin position="282"/>
        <end position="300"/>
    </location>
</feature>
<evidence type="ECO:0000256" key="3">
    <source>
        <dbReference type="ARBA" id="ARBA00022692"/>
    </source>
</evidence>
<reference evidence="7 8" key="1">
    <citation type="submission" date="2019-03" db="EMBL/GenBank/DDBJ databases">
        <title>Bradyrhizobium strains diversity.</title>
        <authorList>
            <person name="Urquiaga M.C.O."/>
            <person name="Hungria M."/>
            <person name="Delamuta J.R.M."/>
            <person name="Klepa M.S."/>
        </authorList>
    </citation>
    <scope>NUCLEOTIDE SEQUENCE [LARGE SCALE GENOMIC DNA]</scope>
    <source>
        <strain evidence="7 8">CNPSo 3426</strain>
    </source>
</reference>
<protein>
    <submittedName>
        <fullName evidence="7">Branched-chain amino acid ABC transporter permease</fullName>
    </submittedName>
</protein>
<dbReference type="Proteomes" id="UP000297700">
    <property type="component" value="Unassembled WGS sequence"/>
</dbReference>
<dbReference type="PANTHER" id="PTHR30482:SF17">
    <property type="entry name" value="ABC TRANSPORTER ATP-BINDING PROTEIN"/>
    <property type="match status" value="1"/>
</dbReference>
<sequence>MMSGRIKPVTTIALIFFLVSAVGPLLVSSWATLFALILAKGIVVLGIILLLQAGQVSFGHAMFFATGAYTAAFWGKYVGGGDIVLFIALGGITSAVFGLIVGLFVVRYREIFFGMLNLAFSMVLWSLLEKMFHYTNGADGIRVPRPALLGLSFTPETFQYVILYVSLLIAVVAFYGVQRYLDSPLGHMLRAIKSNETRLEYLGTSARRVLLIGYVISAFLGGIGGTLVAIIQQIATPEFGFWTKSGEFVFIAILGGSAHAFGAFAGAAMFECVRFYAAAHLADTWQLILGVVLIVIILYAPNGLIALRQRYGQAKQGGH</sequence>
<dbReference type="Pfam" id="PF02653">
    <property type="entry name" value="BPD_transp_2"/>
    <property type="match status" value="1"/>
</dbReference>
<evidence type="ECO:0000256" key="6">
    <source>
        <dbReference type="SAM" id="Phobius"/>
    </source>
</evidence>
<evidence type="ECO:0000256" key="1">
    <source>
        <dbReference type="ARBA" id="ARBA00004651"/>
    </source>
</evidence>
<keyword evidence="5 6" id="KW-0472">Membrane</keyword>
<gene>
    <name evidence="7" type="ORF">E4K64_17260</name>
</gene>
<dbReference type="GO" id="GO:0015658">
    <property type="term" value="F:branched-chain amino acid transmembrane transporter activity"/>
    <property type="evidence" value="ECO:0007669"/>
    <property type="project" value="InterPro"/>
</dbReference>
<feature type="transmembrane region" description="Helical" evidence="6">
    <location>
        <begin position="158"/>
        <end position="177"/>
    </location>
</feature>
<dbReference type="AlphaFoldDB" id="A0A4Y9P7E7"/>
<evidence type="ECO:0000256" key="5">
    <source>
        <dbReference type="ARBA" id="ARBA00023136"/>
    </source>
</evidence>
<evidence type="ECO:0000256" key="4">
    <source>
        <dbReference type="ARBA" id="ARBA00022989"/>
    </source>
</evidence>
<feature type="transmembrane region" description="Helical" evidence="6">
    <location>
        <begin position="209"/>
        <end position="236"/>
    </location>
</feature>
<feature type="transmembrane region" description="Helical" evidence="6">
    <location>
        <begin position="248"/>
        <end position="270"/>
    </location>
</feature>
<evidence type="ECO:0000256" key="2">
    <source>
        <dbReference type="ARBA" id="ARBA00022475"/>
    </source>
</evidence>
<dbReference type="PANTHER" id="PTHR30482">
    <property type="entry name" value="HIGH-AFFINITY BRANCHED-CHAIN AMINO ACID TRANSPORT SYSTEM PERMEASE"/>
    <property type="match status" value="1"/>
</dbReference>
<dbReference type="GO" id="GO:0005886">
    <property type="term" value="C:plasma membrane"/>
    <property type="evidence" value="ECO:0007669"/>
    <property type="project" value="UniProtKB-SubCell"/>
</dbReference>